<feature type="transmembrane region" description="Helical" evidence="1">
    <location>
        <begin position="348"/>
        <end position="369"/>
    </location>
</feature>
<feature type="transmembrane region" description="Helical" evidence="1">
    <location>
        <begin position="275"/>
        <end position="295"/>
    </location>
</feature>
<sequence length="489" mass="55218">MESSDLPSRWYEEIFQSLPVIAQNGPPPSLPEPLSWKDETALSIGFVAILVVTALANLIFCLPQRSSVFSESESANVSQTQHLKEGRVDTLALTGLRGFAALHVAVGHYCSVSPLHLDLIGGASMSFFYLLSGFVMTLGYAKDLVAGDGNTNLRDFNKRRFWRNRFARLFPMYMLTNILFFAVLHYGFKGKPMVGMLSSTNFDFNLILTFLGLNMWIYPIDAWLPFDRDCCYHSVALPANFVTWTVQTMAVFYIVFPYMLPWLKAVKKRRLMIHLLFWLQAVTFLSIVMIGTFGANNFSVAYWTARAWPLSRIPVFAMGCLSAVERMHGGGHVTCRFRSTGGSEARRWGWRASILGLCYILLLVAGVVINRVPVKNAKIGAYRDPMVRAFLEALVPLLFIDLILALTHCGENGILARLCRSKPMEWMGDIAMSFYMVHFSVILVVSMCLPHSFQSLTYWVVLGSFALVIFIGWFLTKFFEDPCRKCLRA</sequence>
<name>A0A9P1BIK6_9DINO</name>
<feature type="transmembrane region" description="Helical" evidence="1">
    <location>
        <begin position="430"/>
        <end position="450"/>
    </location>
</feature>
<feature type="transmembrane region" description="Helical" evidence="1">
    <location>
        <begin position="389"/>
        <end position="409"/>
    </location>
</feature>
<evidence type="ECO:0000256" key="1">
    <source>
        <dbReference type="SAM" id="Phobius"/>
    </source>
</evidence>
<reference evidence="3" key="1">
    <citation type="submission" date="2022-10" db="EMBL/GenBank/DDBJ databases">
        <authorList>
            <person name="Chen Y."/>
            <person name="Dougan E. K."/>
            <person name="Chan C."/>
            <person name="Rhodes N."/>
            <person name="Thang M."/>
        </authorList>
    </citation>
    <scope>NUCLEOTIDE SEQUENCE</scope>
</reference>
<feature type="domain" description="Acyltransferase 3" evidence="2">
    <location>
        <begin position="92"/>
        <end position="474"/>
    </location>
</feature>
<dbReference type="GO" id="GO:0016747">
    <property type="term" value="F:acyltransferase activity, transferring groups other than amino-acyl groups"/>
    <property type="evidence" value="ECO:0007669"/>
    <property type="project" value="InterPro"/>
</dbReference>
<dbReference type="Pfam" id="PF01757">
    <property type="entry name" value="Acyl_transf_3"/>
    <property type="match status" value="1"/>
</dbReference>
<keyword evidence="5" id="KW-0808">Transferase</keyword>
<reference evidence="4" key="2">
    <citation type="submission" date="2024-04" db="EMBL/GenBank/DDBJ databases">
        <authorList>
            <person name="Chen Y."/>
            <person name="Shah S."/>
            <person name="Dougan E. K."/>
            <person name="Thang M."/>
            <person name="Chan C."/>
        </authorList>
    </citation>
    <scope>NUCLEOTIDE SEQUENCE [LARGE SCALE GENOMIC DNA]</scope>
</reference>
<evidence type="ECO:0000313" key="6">
    <source>
        <dbReference type="Proteomes" id="UP001152797"/>
    </source>
</evidence>
<feature type="transmembrane region" description="Helical" evidence="1">
    <location>
        <begin position="170"/>
        <end position="188"/>
    </location>
</feature>
<dbReference type="PANTHER" id="PTHR23028">
    <property type="entry name" value="ACETYLTRANSFERASE"/>
    <property type="match status" value="1"/>
</dbReference>
<dbReference type="GO" id="GO:0016020">
    <property type="term" value="C:membrane"/>
    <property type="evidence" value="ECO:0007669"/>
    <property type="project" value="TreeGrafter"/>
</dbReference>
<feature type="transmembrane region" description="Helical" evidence="1">
    <location>
        <begin position="200"/>
        <end position="218"/>
    </location>
</feature>
<dbReference type="InterPro" id="IPR050879">
    <property type="entry name" value="Acyltransferase_3"/>
</dbReference>
<accession>A0A9P1BIK6</accession>
<evidence type="ECO:0000313" key="5">
    <source>
        <dbReference type="EMBL" id="CAL4761366.1"/>
    </source>
</evidence>
<dbReference type="InterPro" id="IPR002656">
    <property type="entry name" value="Acyl_transf_3_dom"/>
</dbReference>
<evidence type="ECO:0000313" key="4">
    <source>
        <dbReference type="EMBL" id="CAL1127429.1"/>
    </source>
</evidence>
<dbReference type="EMBL" id="CAMXCT030000114">
    <property type="protein sequence ID" value="CAL4761366.1"/>
    <property type="molecule type" value="Genomic_DNA"/>
</dbReference>
<organism evidence="3">
    <name type="scientific">Cladocopium goreaui</name>
    <dbReference type="NCBI Taxonomy" id="2562237"/>
    <lineage>
        <taxon>Eukaryota</taxon>
        <taxon>Sar</taxon>
        <taxon>Alveolata</taxon>
        <taxon>Dinophyceae</taxon>
        <taxon>Suessiales</taxon>
        <taxon>Symbiodiniaceae</taxon>
        <taxon>Cladocopium</taxon>
    </lineage>
</organism>
<feature type="transmembrane region" description="Helical" evidence="1">
    <location>
        <begin position="241"/>
        <end position="263"/>
    </location>
</feature>
<dbReference type="AlphaFoldDB" id="A0A9P1BIK6"/>
<keyword evidence="5" id="KW-0012">Acyltransferase</keyword>
<feature type="transmembrane region" description="Helical" evidence="1">
    <location>
        <begin position="119"/>
        <end position="141"/>
    </location>
</feature>
<feature type="transmembrane region" description="Helical" evidence="1">
    <location>
        <begin position="41"/>
        <end position="62"/>
    </location>
</feature>
<proteinExistence type="predicted"/>
<dbReference type="OrthoDB" id="424712at2759"/>
<evidence type="ECO:0000313" key="3">
    <source>
        <dbReference type="EMBL" id="CAI3974054.1"/>
    </source>
</evidence>
<dbReference type="Proteomes" id="UP001152797">
    <property type="component" value="Unassembled WGS sequence"/>
</dbReference>
<gene>
    <name evidence="3" type="ORF">C1SCF055_LOCUS2487</name>
</gene>
<keyword evidence="1" id="KW-1133">Transmembrane helix</keyword>
<keyword evidence="1" id="KW-0472">Membrane</keyword>
<dbReference type="GO" id="GO:0000271">
    <property type="term" value="P:polysaccharide biosynthetic process"/>
    <property type="evidence" value="ECO:0007669"/>
    <property type="project" value="TreeGrafter"/>
</dbReference>
<comment type="caution">
    <text evidence="3">The sequence shown here is derived from an EMBL/GenBank/DDBJ whole genome shotgun (WGS) entry which is preliminary data.</text>
</comment>
<keyword evidence="1" id="KW-0812">Transmembrane</keyword>
<evidence type="ECO:0000259" key="2">
    <source>
        <dbReference type="Pfam" id="PF01757"/>
    </source>
</evidence>
<dbReference type="EMBL" id="CAMXCT020000114">
    <property type="protein sequence ID" value="CAL1127429.1"/>
    <property type="molecule type" value="Genomic_DNA"/>
</dbReference>
<dbReference type="PANTHER" id="PTHR23028:SF53">
    <property type="entry name" value="ACYL_TRANSF_3 DOMAIN-CONTAINING PROTEIN"/>
    <property type="match status" value="1"/>
</dbReference>
<protein>
    <submittedName>
        <fullName evidence="5">Acyltransferase MdmB</fullName>
    </submittedName>
</protein>
<feature type="transmembrane region" description="Helical" evidence="1">
    <location>
        <begin position="456"/>
        <end position="475"/>
    </location>
</feature>
<keyword evidence="6" id="KW-1185">Reference proteome</keyword>
<dbReference type="EMBL" id="CAMXCT010000114">
    <property type="protein sequence ID" value="CAI3974054.1"/>
    <property type="molecule type" value="Genomic_DNA"/>
</dbReference>